<name>A0A231QU70_9LACO</name>
<dbReference type="RefSeq" id="WP_179211211.1">
    <property type="nucleotide sequence ID" value="NZ_LUGD01000067.1"/>
</dbReference>
<sequence>MDVSVNLPPELQQATLELVNKAMNQAIKVITTKNNLPAYMTQQEASKYLHIAPSTFNKWQRAYNIPVVQIEGVKRYKRSTLDEFMKSQQK</sequence>
<organism evidence="2 3">
    <name type="scientific">Ligilactobacillus agilis</name>
    <dbReference type="NCBI Taxonomy" id="1601"/>
    <lineage>
        <taxon>Bacteria</taxon>
        <taxon>Bacillati</taxon>
        <taxon>Bacillota</taxon>
        <taxon>Bacilli</taxon>
        <taxon>Lactobacillales</taxon>
        <taxon>Lactobacillaceae</taxon>
        <taxon>Ligilactobacillus</taxon>
    </lineage>
</organism>
<gene>
    <name evidence="2" type="ORF">AYP69_06395</name>
</gene>
<evidence type="ECO:0000259" key="1">
    <source>
        <dbReference type="Pfam" id="PF12728"/>
    </source>
</evidence>
<reference evidence="2 3" key="1">
    <citation type="submission" date="2016-03" db="EMBL/GenBank/DDBJ databases">
        <title>Sequencing of Lactobacillus Species from Commercial Turkeys.</title>
        <authorList>
            <person name="Johnson T.J."/>
            <person name="Youmans B.P."/>
            <person name="Case K.A."/>
        </authorList>
    </citation>
    <scope>NUCLEOTIDE SEQUENCE [LARGE SCALE GENOMIC DNA]</scope>
    <source>
        <strain evidence="2 3">UMNLA1</strain>
    </source>
</reference>
<dbReference type="SUPFAM" id="SSF46955">
    <property type="entry name" value="Putative DNA-binding domain"/>
    <property type="match status" value="1"/>
</dbReference>
<evidence type="ECO:0000313" key="2">
    <source>
        <dbReference type="EMBL" id="OXS39888.1"/>
    </source>
</evidence>
<accession>A0A231QU70</accession>
<dbReference type="InterPro" id="IPR041657">
    <property type="entry name" value="HTH_17"/>
</dbReference>
<proteinExistence type="predicted"/>
<dbReference type="Proteomes" id="UP000215261">
    <property type="component" value="Unassembled WGS sequence"/>
</dbReference>
<dbReference type="EMBL" id="LUGO01000051">
    <property type="protein sequence ID" value="OXS39888.1"/>
    <property type="molecule type" value="Genomic_DNA"/>
</dbReference>
<comment type="caution">
    <text evidence="2">The sequence shown here is derived from an EMBL/GenBank/DDBJ whole genome shotgun (WGS) entry which is preliminary data.</text>
</comment>
<dbReference type="Pfam" id="PF12728">
    <property type="entry name" value="HTH_17"/>
    <property type="match status" value="1"/>
</dbReference>
<feature type="domain" description="Helix-turn-helix" evidence="1">
    <location>
        <begin position="39"/>
        <end position="88"/>
    </location>
</feature>
<evidence type="ECO:0000313" key="3">
    <source>
        <dbReference type="Proteomes" id="UP000215261"/>
    </source>
</evidence>
<dbReference type="AlphaFoldDB" id="A0A231QU70"/>
<dbReference type="InterPro" id="IPR009061">
    <property type="entry name" value="DNA-bd_dom_put_sf"/>
</dbReference>
<protein>
    <recommendedName>
        <fullName evidence="1">Helix-turn-helix domain-containing protein</fullName>
    </recommendedName>
</protein>